<reference evidence="1 2" key="1">
    <citation type="submission" date="2024-02" db="EMBL/GenBank/DDBJ databases">
        <title>de novo genome assembly of Solanum bulbocastanum strain 11H21.</title>
        <authorList>
            <person name="Hosaka A.J."/>
        </authorList>
    </citation>
    <scope>NUCLEOTIDE SEQUENCE [LARGE SCALE GENOMIC DNA]</scope>
    <source>
        <tissue evidence="1">Young leaves</tissue>
    </source>
</reference>
<evidence type="ECO:0000313" key="2">
    <source>
        <dbReference type="Proteomes" id="UP001371456"/>
    </source>
</evidence>
<name>A0AAN8TQ66_SOLBU</name>
<dbReference type="Proteomes" id="UP001371456">
    <property type="component" value="Unassembled WGS sequence"/>
</dbReference>
<evidence type="ECO:0000313" key="1">
    <source>
        <dbReference type="EMBL" id="KAK6789362.1"/>
    </source>
</evidence>
<sequence>MSREEIHEAYDDRSHSYQIRSLFKEKACLISWMDQQLSQMKTTKNKFVISWILNSVNANVALNLRPFNMSAEM</sequence>
<dbReference type="AlphaFoldDB" id="A0AAN8TQ66"/>
<keyword evidence="2" id="KW-1185">Reference proteome</keyword>
<gene>
    <name evidence="1" type="ORF">RDI58_013161</name>
</gene>
<comment type="caution">
    <text evidence="1">The sequence shown here is derived from an EMBL/GenBank/DDBJ whole genome shotgun (WGS) entry which is preliminary data.</text>
</comment>
<proteinExistence type="predicted"/>
<accession>A0AAN8TQ66</accession>
<protein>
    <submittedName>
        <fullName evidence="1">Uncharacterized protein</fullName>
    </submittedName>
</protein>
<organism evidence="1 2">
    <name type="scientific">Solanum bulbocastanum</name>
    <name type="common">Wild potato</name>
    <dbReference type="NCBI Taxonomy" id="147425"/>
    <lineage>
        <taxon>Eukaryota</taxon>
        <taxon>Viridiplantae</taxon>
        <taxon>Streptophyta</taxon>
        <taxon>Embryophyta</taxon>
        <taxon>Tracheophyta</taxon>
        <taxon>Spermatophyta</taxon>
        <taxon>Magnoliopsida</taxon>
        <taxon>eudicotyledons</taxon>
        <taxon>Gunneridae</taxon>
        <taxon>Pentapetalae</taxon>
        <taxon>asterids</taxon>
        <taxon>lamiids</taxon>
        <taxon>Solanales</taxon>
        <taxon>Solanaceae</taxon>
        <taxon>Solanoideae</taxon>
        <taxon>Solaneae</taxon>
        <taxon>Solanum</taxon>
    </lineage>
</organism>
<dbReference type="EMBL" id="JBANQN010000005">
    <property type="protein sequence ID" value="KAK6789362.1"/>
    <property type="molecule type" value="Genomic_DNA"/>
</dbReference>